<dbReference type="AlphaFoldDB" id="A0A437JXE1"/>
<feature type="compositionally biased region" description="Low complexity" evidence="2">
    <location>
        <begin position="154"/>
        <end position="165"/>
    </location>
</feature>
<gene>
    <name evidence="4" type="ORF">ENE75_07590</name>
</gene>
<dbReference type="RefSeq" id="WP_128197466.1">
    <property type="nucleotide sequence ID" value="NZ_SACT01000002.1"/>
</dbReference>
<keyword evidence="1 4" id="KW-0238">DNA-binding</keyword>
<dbReference type="InterPro" id="IPR009061">
    <property type="entry name" value="DNA-bd_dom_put_sf"/>
</dbReference>
<dbReference type="OrthoDB" id="9803659at2"/>
<sequence>MTAASRAPERASRPAAHADEPKGAARGDARLYTITELAQEFDVTPRAIRFYEDMGLIAPARAGRNRVYAHRDRTRLKLTLRGKRLGLSLQEIKQLVDMYESPSDTAPQLQAFLGVLAAHRQQLERQREDLEITLDEIAQHEARCRSLLADAERAAAATAGPTPTAARRRPRTTA</sequence>
<evidence type="ECO:0000256" key="2">
    <source>
        <dbReference type="SAM" id="MobiDB-lite"/>
    </source>
</evidence>
<organism evidence="4 5">
    <name type="scientific">Rubrivivax albus</name>
    <dbReference type="NCBI Taxonomy" id="2499835"/>
    <lineage>
        <taxon>Bacteria</taxon>
        <taxon>Pseudomonadati</taxon>
        <taxon>Pseudomonadota</taxon>
        <taxon>Betaproteobacteria</taxon>
        <taxon>Burkholderiales</taxon>
        <taxon>Sphaerotilaceae</taxon>
        <taxon>Rubrivivax</taxon>
    </lineage>
</organism>
<dbReference type="Gene3D" id="1.10.1660.10">
    <property type="match status" value="1"/>
</dbReference>
<reference evidence="4 5" key="1">
    <citation type="submission" date="2019-01" db="EMBL/GenBank/DDBJ databases">
        <authorList>
            <person name="Chen W.-M."/>
        </authorList>
    </citation>
    <scope>NUCLEOTIDE SEQUENCE [LARGE SCALE GENOMIC DNA]</scope>
    <source>
        <strain evidence="4 5">ICH-3</strain>
    </source>
</reference>
<dbReference type="SUPFAM" id="SSF46955">
    <property type="entry name" value="Putative DNA-binding domain"/>
    <property type="match status" value="1"/>
</dbReference>
<evidence type="ECO:0000256" key="1">
    <source>
        <dbReference type="ARBA" id="ARBA00023125"/>
    </source>
</evidence>
<dbReference type="PANTHER" id="PTHR30204:SF58">
    <property type="entry name" value="HTH-TYPE TRANSCRIPTIONAL REGULATOR YFMP"/>
    <property type="match status" value="1"/>
</dbReference>
<protein>
    <submittedName>
        <fullName evidence="4">MerR family DNA-binding transcriptional regulator</fullName>
    </submittedName>
</protein>
<dbReference type="PANTHER" id="PTHR30204">
    <property type="entry name" value="REDOX-CYCLING DRUG-SENSING TRANSCRIPTIONAL ACTIVATOR SOXR"/>
    <property type="match status" value="1"/>
</dbReference>
<dbReference type="PROSITE" id="PS50937">
    <property type="entry name" value="HTH_MERR_2"/>
    <property type="match status" value="1"/>
</dbReference>
<accession>A0A437JXE1</accession>
<keyword evidence="5" id="KW-1185">Reference proteome</keyword>
<feature type="region of interest" description="Disordered" evidence="2">
    <location>
        <begin position="1"/>
        <end position="24"/>
    </location>
</feature>
<feature type="region of interest" description="Disordered" evidence="2">
    <location>
        <begin position="152"/>
        <end position="174"/>
    </location>
</feature>
<dbReference type="GO" id="GO:0003700">
    <property type="term" value="F:DNA-binding transcription factor activity"/>
    <property type="evidence" value="ECO:0007669"/>
    <property type="project" value="InterPro"/>
</dbReference>
<feature type="compositionally biased region" description="Basic and acidic residues" evidence="2">
    <location>
        <begin position="7"/>
        <end position="24"/>
    </location>
</feature>
<dbReference type="InterPro" id="IPR000551">
    <property type="entry name" value="MerR-type_HTH_dom"/>
</dbReference>
<dbReference type="CDD" id="cd04776">
    <property type="entry name" value="HTH_GnyR"/>
    <property type="match status" value="1"/>
</dbReference>
<dbReference type="Pfam" id="PF13411">
    <property type="entry name" value="MerR_1"/>
    <property type="match status" value="1"/>
</dbReference>
<proteinExistence type="predicted"/>
<feature type="domain" description="HTH merR-type" evidence="3">
    <location>
        <begin position="31"/>
        <end position="98"/>
    </location>
</feature>
<evidence type="ECO:0000313" key="4">
    <source>
        <dbReference type="EMBL" id="RVT52309.1"/>
    </source>
</evidence>
<evidence type="ECO:0000259" key="3">
    <source>
        <dbReference type="PROSITE" id="PS50937"/>
    </source>
</evidence>
<comment type="caution">
    <text evidence="4">The sequence shown here is derived from an EMBL/GenBank/DDBJ whole genome shotgun (WGS) entry which is preliminary data.</text>
</comment>
<dbReference type="GO" id="GO:0003677">
    <property type="term" value="F:DNA binding"/>
    <property type="evidence" value="ECO:0007669"/>
    <property type="project" value="UniProtKB-KW"/>
</dbReference>
<dbReference type="InterPro" id="IPR047057">
    <property type="entry name" value="MerR_fam"/>
</dbReference>
<dbReference type="EMBL" id="SACT01000002">
    <property type="protein sequence ID" value="RVT52309.1"/>
    <property type="molecule type" value="Genomic_DNA"/>
</dbReference>
<name>A0A437JXE1_9BURK</name>
<dbReference type="Proteomes" id="UP000288178">
    <property type="component" value="Unassembled WGS sequence"/>
</dbReference>
<dbReference type="SMART" id="SM00422">
    <property type="entry name" value="HTH_MERR"/>
    <property type="match status" value="1"/>
</dbReference>
<evidence type="ECO:0000313" key="5">
    <source>
        <dbReference type="Proteomes" id="UP000288178"/>
    </source>
</evidence>